<keyword evidence="3" id="KW-0548">Nucleotidyltransferase</keyword>
<dbReference type="PANTHER" id="PTHR45812">
    <property type="entry name" value="DNA POLYMERASE ZETA CATALYTIC SUBUNIT"/>
    <property type="match status" value="1"/>
</dbReference>
<dbReference type="Proteomes" id="UP000092600">
    <property type="component" value="Unassembled WGS sequence"/>
</dbReference>
<dbReference type="EC" id="2.7.7.7" evidence="1"/>
<dbReference type="Gene3D" id="1.10.132.60">
    <property type="entry name" value="DNA polymerase family B, C-terminal domain"/>
    <property type="match status" value="1"/>
</dbReference>
<sequence>VKSYLQRQWTRILSGKVSLQDFIFAKEVRLGTYSSRASSLPPSAIVATKAMAIDPRAEPHMPALRRGRLDSREWGEVHVPRMCGVLREAKGSERVASPLRICDRCRILPSCESELF</sequence>
<dbReference type="STRING" id="4615.A0A199UKP9"/>
<dbReference type="GO" id="GO:0000724">
    <property type="term" value="P:double-strand break repair via homologous recombination"/>
    <property type="evidence" value="ECO:0007669"/>
    <property type="project" value="TreeGrafter"/>
</dbReference>
<feature type="non-terminal residue" evidence="5">
    <location>
        <position position="1"/>
    </location>
</feature>
<dbReference type="InterPro" id="IPR042087">
    <property type="entry name" value="DNA_pol_B_thumb"/>
</dbReference>
<evidence type="ECO:0000313" key="6">
    <source>
        <dbReference type="Proteomes" id="UP000092600"/>
    </source>
</evidence>
<evidence type="ECO:0000313" key="5">
    <source>
        <dbReference type="EMBL" id="OAY65298.1"/>
    </source>
</evidence>
<dbReference type="GO" id="GO:0016035">
    <property type="term" value="C:zeta DNA polymerase complex"/>
    <property type="evidence" value="ECO:0007669"/>
    <property type="project" value="InterPro"/>
</dbReference>
<evidence type="ECO:0000256" key="2">
    <source>
        <dbReference type="ARBA" id="ARBA00022679"/>
    </source>
</evidence>
<accession>A0A199UKP9</accession>
<evidence type="ECO:0000256" key="4">
    <source>
        <dbReference type="ARBA" id="ARBA00022932"/>
    </source>
</evidence>
<dbReference type="GO" id="GO:0005634">
    <property type="term" value="C:nucleus"/>
    <property type="evidence" value="ECO:0007669"/>
    <property type="project" value="TreeGrafter"/>
</dbReference>
<evidence type="ECO:0000256" key="1">
    <source>
        <dbReference type="ARBA" id="ARBA00012417"/>
    </source>
</evidence>
<dbReference type="GO" id="GO:0003887">
    <property type="term" value="F:DNA-directed DNA polymerase activity"/>
    <property type="evidence" value="ECO:0007669"/>
    <property type="project" value="UniProtKB-KW"/>
</dbReference>
<dbReference type="PANTHER" id="PTHR45812:SF1">
    <property type="entry name" value="DNA POLYMERASE ZETA CATALYTIC SUBUNIT"/>
    <property type="match status" value="1"/>
</dbReference>
<dbReference type="InterPro" id="IPR030559">
    <property type="entry name" value="PolZ_Rev3"/>
</dbReference>
<comment type="caution">
    <text evidence="5">The sequence shown here is derived from an EMBL/GenBank/DDBJ whole genome shotgun (WGS) entry which is preliminary data.</text>
</comment>
<dbReference type="GO" id="GO:0042276">
    <property type="term" value="P:error-prone translesion synthesis"/>
    <property type="evidence" value="ECO:0007669"/>
    <property type="project" value="TreeGrafter"/>
</dbReference>
<keyword evidence="4" id="KW-0239">DNA-directed DNA polymerase</keyword>
<keyword evidence="2" id="KW-0808">Transferase</keyword>
<dbReference type="EMBL" id="LSRQ01007054">
    <property type="protein sequence ID" value="OAY65298.1"/>
    <property type="molecule type" value="Genomic_DNA"/>
</dbReference>
<name>A0A199UKP9_ANACO</name>
<evidence type="ECO:0000256" key="3">
    <source>
        <dbReference type="ARBA" id="ARBA00022695"/>
    </source>
</evidence>
<protein>
    <recommendedName>
        <fullName evidence="1">DNA-directed DNA polymerase</fullName>
        <ecNumber evidence="1">2.7.7.7</ecNumber>
    </recommendedName>
</protein>
<organism evidence="5 6">
    <name type="scientific">Ananas comosus</name>
    <name type="common">Pineapple</name>
    <name type="synonym">Ananas ananas</name>
    <dbReference type="NCBI Taxonomy" id="4615"/>
    <lineage>
        <taxon>Eukaryota</taxon>
        <taxon>Viridiplantae</taxon>
        <taxon>Streptophyta</taxon>
        <taxon>Embryophyta</taxon>
        <taxon>Tracheophyta</taxon>
        <taxon>Spermatophyta</taxon>
        <taxon>Magnoliopsida</taxon>
        <taxon>Liliopsida</taxon>
        <taxon>Poales</taxon>
        <taxon>Bromeliaceae</taxon>
        <taxon>Bromelioideae</taxon>
        <taxon>Ananas</taxon>
    </lineage>
</organism>
<gene>
    <name evidence="5" type="ORF">ACMD2_11086</name>
</gene>
<reference evidence="5 6" key="1">
    <citation type="journal article" date="2016" name="DNA Res.">
        <title>The draft genome of MD-2 pineapple using hybrid error correction of long reads.</title>
        <authorList>
            <person name="Redwan R.M."/>
            <person name="Saidin A."/>
            <person name="Kumar S.V."/>
        </authorList>
    </citation>
    <scope>NUCLEOTIDE SEQUENCE [LARGE SCALE GENOMIC DNA]</scope>
    <source>
        <strain evidence="6">cv. MD2</strain>
        <tissue evidence="5">Leaf</tissue>
    </source>
</reference>
<dbReference type="AlphaFoldDB" id="A0A199UKP9"/>
<proteinExistence type="predicted"/>